<proteinExistence type="predicted"/>
<accession>A0ABT1ZN56</accession>
<evidence type="ECO:0000313" key="2">
    <source>
        <dbReference type="Proteomes" id="UP001204151"/>
    </source>
</evidence>
<protein>
    <submittedName>
        <fullName evidence="1">Uncharacterized protein</fullName>
    </submittedName>
</protein>
<dbReference type="RefSeq" id="WP_258815958.1">
    <property type="nucleotide sequence ID" value="NZ_JANUGW010000004.1"/>
</dbReference>
<sequence length="590" mass="65537">MLTISDFRENLVEYACVRVRNTKTVWINDAEMSMLSQALNSTPTPESFAHFFSYLPKDNSRFQTEDLDLTDVRTYQAERYGGHGVGPNGGGARVGNYGGFQIKGTGPNPLGDRTYSTWHSYGSLHLVDAAYEAIMSTVLNRLLPHGCVKTLGLIFTNSSGALHARGSELHPASGALLVREQSVRPAHFMRAALFSPTKPSELMPDRHRVRAVNRQLRKQFGNDNGYIKYLGTFILSAAQQFAFALAARITHGALTPSNICLDGRWIDLTETRFLPGGVNFCGQTPFYQDAQIVVQIIVELAHVYGKSNGIQFNLTPLITYYQEMFDSCFACYALAILGLPAAAQADAAESDEGQLVAKALRAVITNNKTPLRKIEDVPNPEDPVVAFIRTLYLGLVGIEEFPDELAGVLRRAGIECRDAATAFVRLSSYAASIADSESFGATQRIACAIKAWRWAKLSAFFYRSRLTPHLFYLDAERSPSDIGAYIAECIDNATWIFSADTDGAIPIFQTPALRLIFDTVREAYVLDMSGTHLFTHFADCVRYLRDNDAQLVLSDNFDAFNYLDSLADLLKELEREPEHRTDSQVFRTFT</sequence>
<dbReference type="EMBL" id="JANUGW010000004">
    <property type="protein sequence ID" value="MCS0581352.1"/>
    <property type="molecule type" value="Genomic_DNA"/>
</dbReference>
<evidence type="ECO:0000313" key="1">
    <source>
        <dbReference type="EMBL" id="MCS0581352.1"/>
    </source>
</evidence>
<keyword evidence="2" id="KW-1185">Reference proteome</keyword>
<name>A0ABT1ZN56_9BURK</name>
<comment type="caution">
    <text evidence="1">The sequence shown here is derived from an EMBL/GenBank/DDBJ whole genome shotgun (WGS) entry which is preliminary data.</text>
</comment>
<gene>
    <name evidence="1" type="ORF">NX784_07090</name>
</gene>
<dbReference type="Proteomes" id="UP001204151">
    <property type="component" value="Unassembled WGS sequence"/>
</dbReference>
<organism evidence="1 2">
    <name type="scientific">Massilia pinisoli</name>
    <dbReference type="NCBI Taxonomy" id="1772194"/>
    <lineage>
        <taxon>Bacteria</taxon>
        <taxon>Pseudomonadati</taxon>
        <taxon>Pseudomonadota</taxon>
        <taxon>Betaproteobacteria</taxon>
        <taxon>Burkholderiales</taxon>
        <taxon>Oxalobacteraceae</taxon>
        <taxon>Telluria group</taxon>
        <taxon>Massilia</taxon>
    </lineage>
</organism>
<reference evidence="1 2" key="1">
    <citation type="submission" date="2022-08" db="EMBL/GenBank/DDBJ databases">
        <title>Reclassification of Massilia species as members of the genera Telluria, Duganella, Pseudoduganella, Mokoshia gen. nov. and Zemynaea gen. nov. using orthogonal and non-orthogonal genome-based approaches.</title>
        <authorList>
            <person name="Bowman J.P."/>
        </authorList>
    </citation>
    <scope>NUCLEOTIDE SEQUENCE [LARGE SCALE GENOMIC DNA]</scope>
    <source>
        <strain evidence="1 2">JCM 31316</strain>
    </source>
</reference>